<name>A0A9N9JP52_9GLOM</name>
<reference evidence="1" key="1">
    <citation type="submission" date="2021-06" db="EMBL/GenBank/DDBJ databases">
        <authorList>
            <person name="Kallberg Y."/>
            <person name="Tangrot J."/>
            <person name="Rosling A."/>
        </authorList>
    </citation>
    <scope>NUCLEOTIDE SEQUENCE</scope>
    <source>
        <strain evidence="1">FL966</strain>
    </source>
</reference>
<dbReference type="AlphaFoldDB" id="A0A9N9JP52"/>
<gene>
    <name evidence="1" type="ORF">CPELLU_LOCUS16924</name>
</gene>
<accession>A0A9N9JP52</accession>
<protein>
    <submittedName>
        <fullName evidence="1">13271_t:CDS:1</fullName>
    </submittedName>
</protein>
<evidence type="ECO:0000313" key="2">
    <source>
        <dbReference type="Proteomes" id="UP000789759"/>
    </source>
</evidence>
<comment type="caution">
    <text evidence="1">The sequence shown here is derived from an EMBL/GenBank/DDBJ whole genome shotgun (WGS) entry which is preliminary data.</text>
</comment>
<keyword evidence="2" id="KW-1185">Reference proteome</keyword>
<sequence length="75" mass="8515">TIVSDEESQSLELLDFEKLGDACVQQQNDEKRKAVVKVLKLALEGVILILKNEPKMKERIMVLEVEQGTVNEEMT</sequence>
<feature type="non-terminal residue" evidence="1">
    <location>
        <position position="1"/>
    </location>
</feature>
<dbReference type="Proteomes" id="UP000789759">
    <property type="component" value="Unassembled WGS sequence"/>
</dbReference>
<evidence type="ECO:0000313" key="1">
    <source>
        <dbReference type="EMBL" id="CAG8789708.1"/>
    </source>
</evidence>
<organism evidence="1 2">
    <name type="scientific">Cetraspora pellucida</name>
    <dbReference type="NCBI Taxonomy" id="1433469"/>
    <lineage>
        <taxon>Eukaryota</taxon>
        <taxon>Fungi</taxon>
        <taxon>Fungi incertae sedis</taxon>
        <taxon>Mucoromycota</taxon>
        <taxon>Glomeromycotina</taxon>
        <taxon>Glomeromycetes</taxon>
        <taxon>Diversisporales</taxon>
        <taxon>Gigasporaceae</taxon>
        <taxon>Cetraspora</taxon>
    </lineage>
</organism>
<dbReference type="EMBL" id="CAJVQA010026665">
    <property type="protein sequence ID" value="CAG8789708.1"/>
    <property type="molecule type" value="Genomic_DNA"/>
</dbReference>
<proteinExistence type="predicted"/>